<sequence>MTGTIRPTRAAARHAPLPRSGAWRRKSPTAPPAAALLALLCGAVVGCSAPTSGAAPADPASCGPVTATLDSTDVIALRPAPTPALPATVTSADGTTVTVTDASRILPVNLYGSIAETVFGLGLGDNVIGRDTSTTFPAAAHLPVVTPAGHDLSAEAVLALNPTVVLADDSIGPPEVLRQLRASGIPVVLVEAEQTLDAVPGHVRAVAAALGVTAAGEQLVARVEGEIAAARRSAPEGRAPRIAFLYLRGTAGVYLVGGEGAGSDAMIEAIGGVDAGSAIGLAKFRPLTSEGLINAAPDVILVMSAGLASVGGVDGLLKLPGVAQTPAGAARRIVDMEDGTLLTFGTRSGRTVQALATAVHSCGARS</sequence>
<evidence type="ECO:0000259" key="3">
    <source>
        <dbReference type="PROSITE" id="PS50983"/>
    </source>
</evidence>
<evidence type="ECO:0000256" key="1">
    <source>
        <dbReference type="ARBA" id="ARBA00008814"/>
    </source>
</evidence>
<accession>A0A1C6W1C8</accession>
<dbReference type="PROSITE" id="PS50983">
    <property type="entry name" value="FE_B12_PBP"/>
    <property type="match status" value="1"/>
</dbReference>
<dbReference type="InterPro" id="IPR050902">
    <property type="entry name" value="ABC_Transporter_SBP"/>
</dbReference>
<dbReference type="RefSeq" id="WP_245715926.1">
    <property type="nucleotide sequence ID" value="NZ_FMIC01000002.1"/>
</dbReference>
<name>A0A1C6W1C8_9ACTN</name>
<proteinExistence type="inferred from homology"/>
<evidence type="ECO:0000313" key="5">
    <source>
        <dbReference type="Proteomes" id="UP000199343"/>
    </source>
</evidence>
<comment type="similarity">
    <text evidence="1">Belongs to the bacterial solute-binding protein 8 family.</text>
</comment>
<feature type="region of interest" description="Disordered" evidence="2">
    <location>
        <begin position="1"/>
        <end position="28"/>
    </location>
</feature>
<dbReference type="Proteomes" id="UP000199343">
    <property type="component" value="Unassembled WGS sequence"/>
</dbReference>
<reference evidence="4 5" key="1">
    <citation type="submission" date="2016-06" db="EMBL/GenBank/DDBJ databases">
        <authorList>
            <person name="Kjaerup R.B."/>
            <person name="Dalgaard T.S."/>
            <person name="Juul-Madsen H.R."/>
        </authorList>
    </citation>
    <scope>NUCLEOTIDE SEQUENCE [LARGE SCALE GENOMIC DNA]</scope>
    <source>
        <strain evidence="4 5">DSM 43363</strain>
    </source>
</reference>
<dbReference type="AlphaFoldDB" id="A0A1C6W1C8"/>
<organism evidence="4 5">
    <name type="scientific">Micromonospora peucetia</name>
    <dbReference type="NCBI Taxonomy" id="47871"/>
    <lineage>
        <taxon>Bacteria</taxon>
        <taxon>Bacillati</taxon>
        <taxon>Actinomycetota</taxon>
        <taxon>Actinomycetes</taxon>
        <taxon>Micromonosporales</taxon>
        <taxon>Micromonosporaceae</taxon>
        <taxon>Micromonospora</taxon>
    </lineage>
</organism>
<dbReference type="EMBL" id="FMIC01000002">
    <property type="protein sequence ID" value="SCL72375.1"/>
    <property type="molecule type" value="Genomic_DNA"/>
</dbReference>
<evidence type="ECO:0000313" key="4">
    <source>
        <dbReference type="EMBL" id="SCL72375.1"/>
    </source>
</evidence>
<protein>
    <submittedName>
        <fullName evidence="4">Iron complex transport system substrate-binding protein</fullName>
    </submittedName>
</protein>
<gene>
    <name evidence="4" type="ORF">GA0070608_4970</name>
</gene>
<dbReference type="PANTHER" id="PTHR30535:SF4">
    <property type="entry name" value="HEMIN-BINDING PERIPLASMIC PROTEIN HMUT"/>
    <property type="match status" value="1"/>
</dbReference>
<evidence type="ECO:0000256" key="2">
    <source>
        <dbReference type="SAM" id="MobiDB-lite"/>
    </source>
</evidence>
<dbReference type="SUPFAM" id="SSF53807">
    <property type="entry name" value="Helical backbone' metal receptor"/>
    <property type="match status" value="1"/>
</dbReference>
<dbReference type="PANTHER" id="PTHR30535">
    <property type="entry name" value="VITAMIN B12-BINDING PROTEIN"/>
    <property type="match status" value="1"/>
</dbReference>
<dbReference type="InterPro" id="IPR002491">
    <property type="entry name" value="ABC_transptr_periplasmic_BD"/>
</dbReference>
<feature type="domain" description="Fe/B12 periplasmic-binding" evidence="3">
    <location>
        <begin position="106"/>
        <end position="366"/>
    </location>
</feature>
<dbReference type="Pfam" id="PF01497">
    <property type="entry name" value="Peripla_BP_2"/>
    <property type="match status" value="1"/>
</dbReference>
<dbReference type="Gene3D" id="3.40.50.1980">
    <property type="entry name" value="Nitrogenase molybdenum iron protein domain"/>
    <property type="match status" value="2"/>
</dbReference>
<dbReference type="STRING" id="47871.GA0070608_4970"/>